<feature type="region of interest" description="Disordered" evidence="1">
    <location>
        <begin position="25"/>
        <end position="66"/>
    </location>
</feature>
<protein>
    <submittedName>
        <fullName evidence="2">Uncharacterized protein</fullName>
    </submittedName>
</protein>
<gene>
    <name evidence="2" type="ORF">KIPB_015344</name>
</gene>
<sequence>STRAQLRVSAVLDRSVLLSKRYVTPRGLPSLSPSMSGSMSQSMSRSSTRSLRMSPSPSTPSVPSRDTLAMLMEGDAYKVCIYGEMV</sequence>
<evidence type="ECO:0000313" key="2">
    <source>
        <dbReference type="EMBL" id="GIQ91892.1"/>
    </source>
</evidence>
<reference evidence="2 3" key="1">
    <citation type="journal article" date="2018" name="PLoS ONE">
        <title>The draft genome of Kipferlia bialata reveals reductive genome evolution in fornicate parasites.</title>
        <authorList>
            <person name="Tanifuji G."/>
            <person name="Takabayashi S."/>
            <person name="Kume K."/>
            <person name="Takagi M."/>
            <person name="Nakayama T."/>
            <person name="Kamikawa R."/>
            <person name="Inagaki Y."/>
            <person name="Hashimoto T."/>
        </authorList>
    </citation>
    <scope>NUCLEOTIDE SEQUENCE [LARGE SCALE GENOMIC DNA]</scope>
    <source>
        <strain evidence="2">NY0173</strain>
    </source>
</reference>
<name>A0A9K3DB44_9EUKA</name>
<keyword evidence="3" id="KW-1185">Reference proteome</keyword>
<evidence type="ECO:0000256" key="1">
    <source>
        <dbReference type="SAM" id="MobiDB-lite"/>
    </source>
</evidence>
<feature type="non-terminal residue" evidence="2">
    <location>
        <position position="1"/>
    </location>
</feature>
<organism evidence="2 3">
    <name type="scientific">Kipferlia bialata</name>
    <dbReference type="NCBI Taxonomy" id="797122"/>
    <lineage>
        <taxon>Eukaryota</taxon>
        <taxon>Metamonada</taxon>
        <taxon>Carpediemonas-like organisms</taxon>
        <taxon>Kipferlia</taxon>
    </lineage>
</organism>
<comment type="caution">
    <text evidence="2">The sequence shown here is derived from an EMBL/GenBank/DDBJ whole genome shotgun (WGS) entry which is preliminary data.</text>
</comment>
<dbReference type="EMBL" id="BDIP01008529">
    <property type="protein sequence ID" value="GIQ91892.1"/>
    <property type="molecule type" value="Genomic_DNA"/>
</dbReference>
<dbReference type="AlphaFoldDB" id="A0A9K3DB44"/>
<feature type="compositionally biased region" description="Low complexity" evidence="1">
    <location>
        <begin position="25"/>
        <end position="64"/>
    </location>
</feature>
<accession>A0A9K3DB44</accession>
<proteinExistence type="predicted"/>
<dbReference type="Proteomes" id="UP000265618">
    <property type="component" value="Unassembled WGS sequence"/>
</dbReference>
<evidence type="ECO:0000313" key="3">
    <source>
        <dbReference type="Proteomes" id="UP000265618"/>
    </source>
</evidence>